<dbReference type="PROSITE" id="PS50077">
    <property type="entry name" value="HEAT_REPEAT"/>
    <property type="match status" value="1"/>
</dbReference>
<dbReference type="InterPro" id="IPR021133">
    <property type="entry name" value="HEAT_type_2"/>
</dbReference>
<evidence type="ECO:0000256" key="1">
    <source>
        <dbReference type="ARBA" id="ARBA00004123"/>
    </source>
</evidence>
<comment type="caution">
    <text evidence="11">The sequence shown here is derived from an EMBL/GenBank/DDBJ whole genome shotgun (WGS) entry which is preliminary data.</text>
</comment>
<dbReference type="Pfam" id="PF25780">
    <property type="entry name" value="TPR_IPO5"/>
    <property type="match status" value="1"/>
</dbReference>
<dbReference type="GO" id="GO:0005634">
    <property type="term" value="C:nucleus"/>
    <property type="evidence" value="ECO:0007669"/>
    <property type="project" value="UniProtKB-SubCell"/>
</dbReference>
<dbReference type="InterPro" id="IPR011989">
    <property type="entry name" value="ARM-like"/>
</dbReference>
<organism evidence="11 12">
    <name type="scientific">Potamilus streckersoni</name>
    <dbReference type="NCBI Taxonomy" id="2493646"/>
    <lineage>
        <taxon>Eukaryota</taxon>
        <taxon>Metazoa</taxon>
        <taxon>Spiralia</taxon>
        <taxon>Lophotrochozoa</taxon>
        <taxon>Mollusca</taxon>
        <taxon>Bivalvia</taxon>
        <taxon>Autobranchia</taxon>
        <taxon>Heteroconchia</taxon>
        <taxon>Palaeoheterodonta</taxon>
        <taxon>Unionida</taxon>
        <taxon>Unionoidea</taxon>
        <taxon>Unionidae</taxon>
        <taxon>Ambleminae</taxon>
        <taxon>Lampsilini</taxon>
        <taxon>Potamilus</taxon>
    </lineage>
</organism>
<evidence type="ECO:0000256" key="4">
    <source>
        <dbReference type="ARBA" id="ARBA00022490"/>
    </source>
</evidence>
<keyword evidence="7" id="KW-0007">Acetylation</keyword>
<dbReference type="SUPFAM" id="SSF48371">
    <property type="entry name" value="ARM repeat"/>
    <property type="match status" value="2"/>
</dbReference>
<dbReference type="Proteomes" id="UP001195483">
    <property type="component" value="Unassembled WGS sequence"/>
</dbReference>
<dbReference type="AlphaFoldDB" id="A0AAE0T0Q4"/>
<gene>
    <name evidence="11" type="ORF">CHS0354_038220</name>
</gene>
<proteinExistence type="predicted"/>
<evidence type="ECO:0000313" key="11">
    <source>
        <dbReference type="EMBL" id="KAK3601657.1"/>
    </source>
</evidence>
<keyword evidence="12" id="KW-1185">Reference proteome</keyword>
<dbReference type="Gene3D" id="1.25.10.10">
    <property type="entry name" value="Leucine-rich Repeat Variant"/>
    <property type="match status" value="1"/>
</dbReference>
<evidence type="ECO:0000256" key="6">
    <source>
        <dbReference type="ARBA" id="ARBA00022927"/>
    </source>
</evidence>
<dbReference type="Pfam" id="PF13513">
    <property type="entry name" value="HEAT_EZ"/>
    <property type="match status" value="1"/>
</dbReference>
<dbReference type="InterPro" id="IPR000357">
    <property type="entry name" value="HEAT"/>
</dbReference>
<dbReference type="Pfam" id="PF02985">
    <property type="entry name" value="HEAT"/>
    <property type="match status" value="1"/>
</dbReference>
<evidence type="ECO:0000259" key="10">
    <source>
        <dbReference type="PROSITE" id="PS50166"/>
    </source>
</evidence>
<evidence type="ECO:0000256" key="3">
    <source>
        <dbReference type="ARBA" id="ARBA00022448"/>
    </source>
</evidence>
<keyword evidence="5" id="KW-0677">Repeat</keyword>
<evidence type="ECO:0000256" key="9">
    <source>
        <dbReference type="PROSITE-ProRule" id="PRU00103"/>
    </source>
</evidence>
<evidence type="ECO:0000256" key="8">
    <source>
        <dbReference type="ARBA" id="ARBA00023242"/>
    </source>
</evidence>
<evidence type="ECO:0000256" key="2">
    <source>
        <dbReference type="ARBA" id="ARBA00004496"/>
    </source>
</evidence>
<name>A0AAE0T0Q4_9BIVA</name>
<dbReference type="GO" id="GO:0005737">
    <property type="term" value="C:cytoplasm"/>
    <property type="evidence" value="ECO:0007669"/>
    <property type="project" value="UniProtKB-SubCell"/>
</dbReference>
<dbReference type="Pfam" id="PF25574">
    <property type="entry name" value="TPR_IMB1"/>
    <property type="match status" value="1"/>
</dbReference>
<dbReference type="GO" id="GO:0006606">
    <property type="term" value="P:protein import into nucleus"/>
    <property type="evidence" value="ECO:0007669"/>
    <property type="project" value="InterPro"/>
</dbReference>
<accession>A0AAE0T0Q4</accession>
<dbReference type="InterPro" id="IPR016024">
    <property type="entry name" value="ARM-type_fold"/>
</dbReference>
<evidence type="ECO:0000313" key="12">
    <source>
        <dbReference type="Proteomes" id="UP001195483"/>
    </source>
</evidence>
<dbReference type="PANTHER" id="PTHR10527">
    <property type="entry name" value="IMPORTIN BETA"/>
    <property type="match status" value="1"/>
</dbReference>
<dbReference type="SMART" id="SM00913">
    <property type="entry name" value="IBN_N"/>
    <property type="match status" value="1"/>
</dbReference>
<keyword evidence="4" id="KW-0963">Cytoplasm</keyword>
<evidence type="ECO:0000256" key="7">
    <source>
        <dbReference type="ARBA" id="ARBA00022990"/>
    </source>
</evidence>
<reference evidence="11" key="3">
    <citation type="submission" date="2023-05" db="EMBL/GenBank/DDBJ databases">
        <authorList>
            <person name="Smith C.H."/>
        </authorList>
    </citation>
    <scope>NUCLEOTIDE SEQUENCE</scope>
    <source>
        <strain evidence="11">CHS0354</strain>
        <tissue evidence="11">Mantle</tissue>
    </source>
</reference>
<dbReference type="InterPro" id="IPR040122">
    <property type="entry name" value="Importin_beta"/>
</dbReference>
<keyword evidence="8" id="KW-0539">Nucleus</keyword>
<reference evidence="11" key="1">
    <citation type="journal article" date="2021" name="Genome Biol. Evol.">
        <title>A High-Quality Reference Genome for a Parasitic Bivalve with Doubly Uniparental Inheritance (Bivalvia: Unionida).</title>
        <authorList>
            <person name="Smith C.H."/>
        </authorList>
    </citation>
    <scope>NUCLEOTIDE SEQUENCE</scope>
    <source>
        <strain evidence="11">CHS0354</strain>
    </source>
</reference>
<feature type="repeat" description="HEAT" evidence="9">
    <location>
        <begin position="898"/>
        <end position="933"/>
    </location>
</feature>
<dbReference type="InterPro" id="IPR057672">
    <property type="entry name" value="TPR_IPO4/5"/>
</dbReference>
<dbReference type="GO" id="GO:0031267">
    <property type="term" value="F:small GTPase binding"/>
    <property type="evidence" value="ECO:0007669"/>
    <property type="project" value="InterPro"/>
</dbReference>
<keyword evidence="3" id="KW-0813">Transport</keyword>
<dbReference type="InterPro" id="IPR058584">
    <property type="entry name" value="IMB1_TNPO1-like_TPR"/>
</dbReference>
<evidence type="ECO:0000256" key="5">
    <source>
        <dbReference type="ARBA" id="ARBA00022737"/>
    </source>
</evidence>
<keyword evidence="6" id="KW-0653">Protein transport</keyword>
<comment type="subcellular location">
    <subcellularLocation>
        <location evidence="2">Cytoplasm</location>
    </subcellularLocation>
    <subcellularLocation>
        <location evidence="1">Nucleus</location>
    </subcellularLocation>
</comment>
<feature type="domain" description="Importin N-terminal" evidence="10">
    <location>
        <begin position="28"/>
        <end position="96"/>
    </location>
</feature>
<sequence length="947" mass="106084">MATTIEEILSRLLVPDNSTIQQQYAFSATQEIKAAFKDASIVPALCHTLGSSQNPLVRQYAAILLRRKILKGKQWRQVSGEVAQSIRENVLHLILQESQKNTQNAIVQLVATVAKHDLPNNHWPQLFQFIQMHAGSENAAHKEVGMFVLYSVSSAAAEQLKPHLHAIIQLCIQILPDQQTSLAPYYAIKTLTEMIFFVGDEELSSVQQLLPQVLQVVKQLITQDEEKACEAFDLFHEMLECEVGILIPHVKSTVEFCLEVAANSDLDDGIRIKTMSFISSLTKLKKKQILKHKLVDRLLRVLFPVMCSGSDEEEEEVEEIESRKPAQYAAQVIDTMAMYLPPEKFIPNLMSLVEPALTSDRPGHRRAAHIAMAVVVEGCADYVTTKYFEPMLDCVCKGLNDPDSSVRNGALFALGQFSEHLQPKISKYASQVLPLLFQYLSRASQEADKNPRGLTRSYYALETFCQNLEKDILPYLPSLMEHNMIVLKTASNLNLKELVISAIGATASAAEEHMQPYFHEIIEQFRVFLGAGDNEEMIKLQVQAIDTLGVLARTVGAQTFQPLAKECIQFGLNLLNVANDPDQRRCIYGLFAAISSLLKSDMSEYLSTIMHYMMLSLRTSEGVKAHLKEDKDQVTIFDDDDFEEEEELDGEEDEEDEQQIEGISVENAYIDEKEDTSVALGEIAVNVGASFMPFLEESYEEVLKLVDFPADRVKKGATMAVGQLCCCVYNTFESTQSQEAQTALINMLKTVMPKFLTVIKEDLDRVVVMTTVDVIHDILEKIGEMVLQVTGASEQILICMKEIFTHQVACQDKEEEEEDGQDAEYDGMLIESAGDVIPIMAKLMGGPAFTPFFSSFLTDLLKRLKQTSSDAEKSFAVGTLAETIHACGPTMGAYVEILYPLFMKMIHEEDEEVRSNTVFALGVLVENGGEKLYPYPFYLQVYVFIFA</sequence>
<protein>
    <recommendedName>
        <fullName evidence="10">Importin N-terminal domain-containing protein</fullName>
    </recommendedName>
</protein>
<dbReference type="EMBL" id="JAEAOA010002230">
    <property type="protein sequence ID" value="KAK3601657.1"/>
    <property type="molecule type" value="Genomic_DNA"/>
</dbReference>
<dbReference type="InterPro" id="IPR001494">
    <property type="entry name" value="Importin-beta_N"/>
</dbReference>
<reference evidence="11" key="2">
    <citation type="journal article" date="2021" name="Genome Biol. Evol.">
        <title>Developing a high-quality reference genome for a parasitic bivalve with doubly uniparental inheritance (Bivalvia: Unionida).</title>
        <authorList>
            <person name="Smith C.H."/>
        </authorList>
    </citation>
    <scope>NUCLEOTIDE SEQUENCE</scope>
    <source>
        <strain evidence="11">CHS0354</strain>
        <tissue evidence="11">Mantle</tissue>
    </source>
</reference>
<dbReference type="Pfam" id="PF03810">
    <property type="entry name" value="IBN_N"/>
    <property type="match status" value="1"/>
</dbReference>
<dbReference type="PROSITE" id="PS50166">
    <property type="entry name" value="IMPORTIN_B_NT"/>
    <property type="match status" value="1"/>
</dbReference>